<evidence type="ECO:0000313" key="1">
    <source>
        <dbReference type="EMBL" id="AUB41785.1"/>
    </source>
</evidence>
<sequence>MDTDPELSDSWWERVKYYARLAIERVEEGVDAVKELLSSLTIDQRLGVILEFEDVDPQKFAQLVSDAPQWTEWMG</sequence>
<gene>
    <name evidence="1" type="ORF">COO91_07856</name>
</gene>
<proteinExistence type="predicted"/>
<name>A0A2K8T454_9NOSO</name>
<evidence type="ECO:0000313" key="2">
    <source>
        <dbReference type="Proteomes" id="UP000232003"/>
    </source>
</evidence>
<dbReference type="OrthoDB" id="488942at2"/>
<dbReference type="AlphaFoldDB" id="A0A2K8T454"/>
<dbReference type="EMBL" id="CP024785">
    <property type="protein sequence ID" value="AUB41785.1"/>
    <property type="molecule type" value="Genomic_DNA"/>
</dbReference>
<dbReference type="KEGG" id="nfl:COO91_07856"/>
<organism evidence="1 2">
    <name type="scientific">Nostoc flagelliforme CCNUN1</name>
    <dbReference type="NCBI Taxonomy" id="2038116"/>
    <lineage>
        <taxon>Bacteria</taxon>
        <taxon>Bacillati</taxon>
        <taxon>Cyanobacteriota</taxon>
        <taxon>Cyanophyceae</taxon>
        <taxon>Nostocales</taxon>
        <taxon>Nostocaceae</taxon>
        <taxon>Nostoc</taxon>
    </lineage>
</organism>
<dbReference type="RefSeq" id="WP_100902069.1">
    <property type="nucleotide sequence ID" value="NZ_CAWNNC010000001.1"/>
</dbReference>
<dbReference type="Proteomes" id="UP000232003">
    <property type="component" value="Chromosome"/>
</dbReference>
<reference evidence="1 2" key="1">
    <citation type="submission" date="2017-11" db="EMBL/GenBank/DDBJ databases">
        <title>Complete genome of a free-living desiccation-tolerant cyanobacterium and its photosynthetic adaptation to extreme terrestrial habitat.</title>
        <authorList>
            <person name="Shang J."/>
        </authorList>
    </citation>
    <scope>NUCLEOTIDE SEQUENCE [LARGE SCALE GENOMIC DNA]</scope>
    <source>
        <strain evidence="1 2">CCNUN1</strain>
    </source>
</reference>
<protein>
    <submittedName>
        <fullName evidence="1">DNA primase</fullName>
    </submittedName>
</protein>
<keyword evidence="2" id="KW-1185">Reference proteome</keyword>
<accession>A0A2K8T454</accession>